<organism evidence="5 6">
    <name type="scientific">Cohaesibacter marisflavi</name>
    <dbReference type="NCBI Taxonomy" id="655353"/>
    <lineage>
        <taxon>Bacteria</taxon>
        <taxon>Pseudomonadati</taxon>
        <taxon>Pseudomonadota</taxon>
        <taxon>Alphaproteobacteria</taxon>
        <taxon>Hyphomicrobiales</taxon>
        <taxon>Cohaesibacteraceae</taxon>
    </lineage>
</organism>
<dbReference type="STRING" id="655353.SAMN04488056_110155"/>
<name>A0A1I5J2F0_9HYPH</name>
<reference evidence="5 6" key="1">
    <citation type="submission" date="2016-10" db="EMBL/GenBank/DDBJ databases">
        <authorList>
            <person name="de Groot N.N."/>
        </authorList>
    </citation>
    <scope>NUCLEOTIDE SEQUENCE [LARGE SCALE GENOMIC DNA]</scope>
    <source>
        <strain evidence="5 6">CGMCC 1.9157</strain>
    </source>
</reference>
<feature type="binding site" evidence="3">
    <location>
        <position position="11"/>
    </location>
    <ligand>
        <name>FAD</name>
        <dbReference type="ChEBI" id="CHEBI:57692"/>
    </ligand>
</feature>
<dbReference type="AlphaFoldDB" id="A0A1I5J2F0"/>
<dbReference type="PANTHER" id="PTHR42923:SF17">
    <property type="entry name" value="AMINE OXIDASE DOMAIN-CONTAINING PROTEIN"/>
    <property type="match status" value="1"/>
</dbReference>
<gene>
    <name evidence="5" type="ORF">SAMN04488056_110155</name>
</gene>
<evidence type="ECO:0000256" key="1">
    <source>
        <dbReference type="ARBA" id="ARBA00001974"/>
    </source>
</evidence>
<protein>
    <submittedName>
        <fullName evidence="5">Predicted NAD/FAD-binding protein</fullName>
    </submittedName>
</protein>
<dbReference type="OrthoDB" id="20837at2"/>
<accession>A0A1I5J2F0</accession>
<dbReference type="Gene3D" id="3.50.50.60">
    <property type="entry name" value="FAD/NAD(P)-binding domain"/>
    <property type="match status" value="1"/>
</dbReference>
<dbReference type="RefSeq" id="WP_090074377.1">
    <property type="nucleotide sequence ID" value="NZ_FOVR01000010.1"/>
</dbReference>
<dbReference type="SUPFAM" id="SSF51905">
    <property type="entry name" value="FAD/NAD(P)-binding domain"/>
    <property type="match status" value="1"/>
</dbReference>
<evidence type="ECO:0000259" key="4">
    <source>
        <dbReference type="Pfam" id="PF01593"/>
    </source>
</evidence>
<dbReference type="InterPro" id="IPR050464">
    <property type="entry name" value="Zeta_carotene_desat/Oxidored"/>
</dbReference>
<dbReference type="Gene3D" id="3.30.70.1990">
    <property type="match status" value="1"/>
</dbReference>
<dbReference type="PANTHER" id="PTHR42923">
    <property type="entry name" value="PROTOPORPHYRINOGEN OXIDASE"/>
    <property type="match status" value="1"/>
</dbReference>
<evidence type="ECO:0000313" key="5">
    <source>
        <dbReference type="EMBL" id="SFO66800.1"/>
    </source>
</evidence>
<keyword evidence="2" id="KW-0560">Oxidoreductase</keyword>
<keyword evidence="6" id="KW-1185">Reference proteome</keyword>
<evidence type="ECO:0000256" key="3">
    <source>
        <dbReference type="PIRSR" id="PIRSR601613-1"/>
    </source>
</evidence>
<feature type="domain" description="Amine oxidase" evidence="4">
    <location>
        <begin position="10"/>
        <end position="265"/>
    </location>
</feature>
<comment type="cofactor">
    <cofactor evidence="1">
        <name>FAD</name>
        <dbReference type="ChEBI" id="CHEBI:57692"/>
    </cofactor>
</comment>
<dbReference type="Proteomes" id="UP000199236">
    <property type="component" value="Unassembled WGS sequence"/>
</dbReference>
<dbReference type="GO" id="GO:0016491">
    <property type="term" value="F:oxidoreductase activity"/>
    <property type="evidence" value="ECO:0007669"/>
    <property type="project" value="UniProtKB-KW"/>
</dbReference>
<proteinExistence type="predicted"/>
<dbReference type="Pfam" id="PF01593">
    <property type="entry name" value="Amino_oxidase"/>
    <property type="match status" value="1"/>
</dbReference>
<evidence type="ECO:0000313" key="6">
    <source>
        <dbReference type="Proteomes" id="UP000199236"/>
    </source>
</evidence>
<dbReference type="Gene3D" id="1.10.405.20">
    <property type="match status" value="1"/>
</dbReference>
<sequence length="464" mass="51937">MQIAVIGSGISGLSAAWLLSKNHRVDIFEKDDRLGGHANTQTVETSTGPIDVDTGFIVYNERTYPNLTRLFDHLEVDTALSDMSFSASLRDSDQEYSGQGLKGLFAKPSNALNPRFLKMLTDIRRFYMEAPRDIETALAQSMTLEDYLKANNYSDAFIHDHLVPMGAAIWCIPSEEMMKFPFEAFMRFSINHGLVQFRNRPQWRTIPGGSKRYVEKIASLVSGDIHLNQSITALERRPGSVTIRTRQGLEKRYDHVVLACHADQALQILGASGGDMDEAERTTLEAIPYHKNLAILHKDPALMPRRRAAWASWNYIQDSGAGEQGEASDPRLCVTYWMNKLQPLACKDDLFVTLNPIEQPAEGTVLRSQLYHHPVFSMQAIKAQNKLWALQGIRRTWFCGAYFGYGFHEDGIQAGLAVAEQLGGVPRPWTLEDPSNRIFVAPPKARTARTLGKGDKAELLALAK</sequence>
<evidence type="ECO:0000256" key="2">
    <source>
        <dbReference type="ARBA" id="ARBA00023002"/>
    </source>
</evidence>
<dbReference type="EMBL" id="FOVR01000010">
    <property type="protein sequence ID" value="SFO66800.1"/>
    <property type="molecule type" value="Genomic_DNA"/>
</dbReference>
<dbReference type="InterPro" id="IPR036188">
    <property type="entry name" value="FAD/NAD-bd_sf"/>
</dbReference>
<dbReference type="InterPro" id="IPR001613">
    <property type="entry name" value="Flavin_amine_oxidase"/>
</dbReference>
<dbReference type="InterPro" id="IPR002937">
    <property type="entry name" value="Amino_oxidase"/>
</dbReference>
<dbReference type="PRINTS" id="PR00757">
    <property type="entry name" value="AMINEOXDASEF"/>
</dbReference>